<proteinExistence type="predicted"/>
<feature type="compositionally biased region" description="Gly residues" evidence="1">
    <location>
        <begin position="56"/>
        <end position="69"/>
    </location>
</feature>
<evidence type="ECO:0000313" key="2">
    <source>
        <dbReference type="EMBL" id="QWZ09320.1"/>
    </source>
</evidence>
<dbReference type="KEGG" id="nps:KRR39_05930"/>
<reference evidence="2" key="1">
    <citation type="submission" date="2021-06" db="EMBL/GenBank/DDBJ databases">
        <title>Complete genome sequence of Nocardioides sp. G188.</title>
        <authorList>
            <person name="Im W.-T."/>
        </authorList>
    </citation>
    <scope>NUCLEOTIDE SEQUENCE</scope>
    <source>
        <strain evidence="2">G188</strain>
    </source>
</reference>
<name>A0A975Y1B0_9ACTN</name>
<keyword evidence="3" id="KW-1185">Reference proteome</keyword>
<evidence type="ECO:0000313" key="3">
    <source>
        <dbReference type="Proteomes" id="UP000683575"/>
    </source>
</evidence>
<feature type="region of interest" description="Disordered" evidence="1">
    <location>
        <begin position="1"/>
        <end position="24"/>
    </location>
</feature>
<dbReference type="AlphaFoldDB" id="A0A975Y1B0"/>
<gene>
    <name evidence="2" type="ORF">KRR39_05930</name>
</gene>
<organism evidence="2 3">
    <name type="scientific">Nocardioides panacis</name>
    <dbReference type="NCBI Taxonomy" id="2849501"/>
    <lineage>
        <taxon>Bacteria</taxon>
        <taxon>Bacillati</taxon>
        <taxon>Actinomycetota</taxon>
        <taxon>Actinomycetes</taxon>
        <taxon>Propionibacteriales</taxon>
        <taxon>Nocardioidaceae</taxon>
        <taxon>Nocardioides</taxon>
    </lineage>
</organism>
<accession>A0A975Y1B0</accession>
<dbReference type="EMBL" id="CP077062">
    <property type="protein sequence ID" value="QWZ09320.1"/>
    <property type="molecule type" value="Genomic_DNA"/>
</dbReference>
<feature type="region of interest" description="Disordered" evidence="1">
    <location>
        <begin position="48"/>
        <end position="104"/>
    </location>
</feature>
<evidence type="ECO:0000256" key="1">
    <source>
        <dbReference type="SAM" id="MobiDB-lite"/>
    </source>
</evidence>
<protein>
    <submittedName>
        <fullName evidence="2">Uncharacterized protein</fullName>
    </submittedName>
</protein>
<dbReference type="RefSeq" id="WP_216941166.1">
    <property type="nucleotide sequence ID" value="NZ_CP077062.1"/>
</dbReference>
<dbReference type="Proteomes" id="UP000683575">
    <property type="component" value="Chromosome"/>
</dbReference>
<sequence length="104" mass="10130">MNDESTLRESSPSTDAVRPSRGGRVWRLRTVAAVAITTVAFSGAGGAALAAASDGGSTGGPGGRGGFGPPGRMTGPPQGRHPRLPGVPGQLPPATVPGNGTSDS</sequence>